<gene>
    <name evidence="5" type="ORF">GPX89_00555</name>
</gene>
<dbReference type="EMBL" id="WRPP01000001">
    <property type="protein sequence ID" value="MVU75731.1"/>
    <property type="molecule type" value="Genomic_DNA"/>
</dbReference>
<dbReference type="PANTHER" id="PTHR34069:SF2">
    <property type="entry name" value="BETA-KETOACYL-[ACYL-CARRIER-PROTEIN] SYNTHASE III"/>
    <property type="match status" value="1"/>
</dbReference>
<dbReference type="Pfam" id="PF08545">
    <property type="entry name" value="ACP_syn_III"/>
    <property type="match status" value="1"/>
</dbReference>
<keyword evidence="1" id="KW-0808">Transferase</keyword>
<evidence type="ECO:0000256" key="2">
    <source>
        <dbReference type="ARBA" id="ARBA00023315"/>
    </source>
</evidence>
<dbReference type="InterPro" id="IPR013747">
    <property type="entry name" value="ACP_syn_III_C"/>
</dbReference>
<dbReference type="Proteomes" id="UP000466794">
    <property type="component" value="Unassembled WGS sequence"/>
</dbReference>
<dbReference type="GO" id="GO:0044550">
    <property type="term" value="P:secondary metabolite biosynthetic process"/>
    <property type="evidence" value="ECO:0007669"/>
    <property type="project" value="TreeGrafter"/>
</dbReference>
<evidence type="ECO:0000313" key="5">
    <source>
        <dbReference type="EMBL" id="MVU75731.1"/>
    </source>
</evidence>
<feature type="domain" description="Beta-ketoacyl-[acyl-carrier-protein] synthase III N-terminal" evidence="4">
    <location>
        <begin position="120"/>
        <end position="193"/>
    </location>
</feature>
<dbReference type="SUPFAM" id="SSF53901">
    <property type="entry name" value="Thiolase-like"/>
    <property type="match status" value="1"/>
</dbReference>
<name>A0A7K1UN40_9NOCA</name>
<dbReference type="GO" id="GO:0006633">
    <property type="term" value="P:fatty acid biosynthetic process"/>
    <property type="evidence" value="ECO:0007669"/>
    <property type="project" value="InterPro"/>
</dbReference>
<evidence type="ECO:0000256" key="1">
    <source>
        <dbReference type="ARBA" id="ARBA00022679"/>
    </source>
</evidence>
<protein>
    <submittedName>
        <fullName evidence="5">3-oxoacyl-ACP synthase</fullName>
    </submittedName>
</protein>
<evidence type="ECO:0000259" key="4">
    <source>
        <dbReference type="Pfam" id="PF08545"/>
    </source>
</evidence>
<dbReference type="RefSeq" id="WP_157354474.1">
    <property type="nucleotide sequence ID" value="NZ_WRPP01000001.1"/>
</dbReference>
<keyword evidence="6" id="KW-1185">Reference proteome</keyword>
<sequence length="343" mass="36886">MDELSMSTDTVSLIDVSGYLPENIVAADYFVQHADPDEVTSNIMFKAPKFRHHIAAGETPADMAERAVAPILERQGRDVLRDIDVLIVHTQLPEVAIVGNGGEVAARLGISPEWLIDLHNGGCAAFVHGMKLARQILLSSPARSALVVTVQNAAGQIFTQEQVRGKAQAAIPGDGAGAGLLVKSGDSPILDIETRHLPEFAGQMTAIAEPPRRYWEAGAGQMHVGFTESKIAKVLQRGNRLVPEVAHTVCKRIGVKSEDLDLLVTNQPNRAFLRNWRDALQLPQERHPDTFDECGNLFGAGIPVTFDRAVDEGRVPAGSVVMFAGFAHAGDFAAAAAVRWGGR</sequence>
<comment type="caution">
    <text evidence="5">The sequence shown here is derived from an EMBL/GenBank/DDBJ whole genome shotgun (WGS) entry which is preliminary data.</text>
</comment>
<dbReference type="AlphaFoldDB" id="A0A7K1UN40"/>
<dbReference type="Pfam" id="PF08541">
    <property type="entry name" value="ACP_syn_III_C"/>
    <property type="match status" value="1"/>
</dbReference>
<dbReference type="GO" id="GO:0004315">
    <property type="term" value="F:3-oxoacyl-[acyl-carrier-protein] synthase activity"/>
    <property type="evidence" value="ECO:0007669"/>
    <property type="project" value="InterPro"/>
</dbReference>
<dbReference type="Gene3D" id="3.40.47.10">
    <property type="match status" value="2"/>
</dbReference>
<evidence type="ECO:0000313" key="6">
    <source>
        <dbReference type="Proteomes" id="UP000466794"/>
    </source>
</evidence>
<dbReference type="InterPro" id="IPR016039">
    <property type="entry name" value="Thiolase-like"/>
</dbReference>
<feature type="domain" description="Beta-ketoacyl-[acyl-carrier-protein] synthase III C-terminal" evidence="3">
    <location>
        <begin position="251"/>
        <end position="340"/>
    </location>
</feature>
<accession>A0A7K1UN40</accession>
<evidence type="ECO:0000259" key="3">
    <source>
        <dbReference type="Pfam" id="PF08541"/>
    </source>
</evidence>
<keyword evidence="2" id="KW-0012">Acyltransferase</keyword>
<proteinExistence type="predicted"/>
<reference evidence="5 6" key="1">
    <citation type="submission" date="2019-12" db="EMBL/GenBank/DDBJ databases">
        <title>Nocardia sp. nov. ET3-3 isolated from soil.</title>
        <authorList>
            <person name="Kanchanasin P."/>
            <person name="Tanasupawat S."/>
            <person name="Yuki M."/>
            <person name="Kudo T."/>
        </authorList>
    </citation>
    <scope>NUCLEOTIDE SEQUENCE [LARGE SCALE GENOMIC DNA]</scope>
    <source>
        <strain evidence="5 6">ET3-3</strain>
    </source>
</reference>
<dbReference type="InterPro" id="IPR013751">
    <property type="entry name" value="ACP_syn_III_N"/>
</dbReference>
<organism evidence="5 6">
    <name type="scientific">Nocardia terrae</name>
    <dbReference type="NCBI Taxonomy" id="2675851"/>
    <lineage>
        <taxon>Bacteria</taxon>
        <taxon>Bacillati</taxon>
        <taxon>Actinomycetota</taxon>
        <taxon>Actinomycetes</taxon>
        <taxon>Mycobacteriales</taxon>
        <taxon>Nocardiaceae</taxon>
        <taxon>Nocardia</taxon>
    </lineage>
</organism>
<dbReference type="PANTHER" id="PTHR34069">
    <property type="entry name" value="3-OXOACYL-[ACYL-CARRIER-PROTEIN] SYNTHASE 3"/>
    <property type="match status" value="1"/>
</dbReference>